<name>A0A0G3BSX6_9BURK</name>
<keyword evidence="11" id="KW-0449">Lipoprotein</keyword>
<evidence type="ECO:0000256" key="5">
    <source>
        <dbReference type="ARBA" id="ARBA00022679"/>
    </source>
</evidence>
<dbReference type="Pfam" id="PF02424">
    <property type="entry name" value="ApbE"/>
    <property type="match status" value="1"/>
</dbReference>
<keyword evidence="12" id="KW-1185">Reference proteome</keyword>
<accession>A0A0G3BSX6</accession>
<dbReference type="Gene3D" id="3.10.520.10">
    <property type="entry name" value="ApbE-like domains"/>
    <property type="match status" value="1"/>
</dbReference>
<dbReference type="Proteomes" id="UP000035352">
    <property type="component" value="Chromosome"/>
</dbReference>
<dbReference type="OrthoDB" id="9778595at2"/>
<keyword evidence="4" id="KW-0285">Flavoprotein</keyword>
<sequence length="277" mass="29288">MAEVRRMRPLLGTYVEVGARGSRPRLERAVEAAFECLQRAHARWSFHDPDSELTRFNRSGTQPLALHPQTLRLLRIAHALMLRSGGRFNCTVGGLLVRRGVLPDHGGDYIDVGEAGDLELGAAGARLRRPLRLTLDGIAKGYAVDLAVGTLKRQGARAGWVNAGGDLRVFGDLALPVHRREPDGRMQALGILREAAVATSQRKAGGLGDDRCPGCIVAPPDLRAADAAGVWTVLARSAWRADALTKVAANAGDAADRAVASLGGRLVTPAVPGGPAS</sequence>
<dbReference type="AlphaFoldDB" id="A0A0G3BSX6"/>
<comment type="cofactor">
    <cofactor evidence="1">
        <name>Mg(2+)</name>
        <dbReference type="ChEBI" id="CHEBI:18420"/>
    </cofactor>
</comment>
<protein>
    <recommendedName>
        <fullName evidence="3">FAD:protein FMN transferase</fullName>
        <ecNumber evidence="2">2.7.1.180</ecNumber>
    </recommendedName>
    <alternativeName>
        <fullName evidence="9">Flavin transferase</fullName>
    </alternativeName>
</protein>
<dbReference type="STRING" id="413882.AAW51_2944"/>
<evidence type="ECO:0000256" key="3">
    <source>
        <dbReference type="ARBA" id="ARBA00016337"/>
    </source>
</evidence>
<keyword evidence="8" id="KW-0460">Magnesium</keyword>
<keyword evidence="6" id="KW-0479">Metal-binding</keyword>
<comment type="catalytic activity">
    <reaction evidence="10">
        <text>L-threonyl-[protein] + FAD = FMN-L-threonyl-[protein] + AMP + H(+)</text>
        <dbReference type="Rhea" id="RHEA:36847"/>
        <dbReference type="Rhea" id="RHEA-COMP:11060"/>
        <dbReference type="Rhea" id="RHEA-COMP:11061"/>
        <dbReference type="ChEBI" id="CHEBI:15378"/>
        <dbReference type="ChEBI" id="CHEBI:30013"/>
        <dbReference type="ChEBI" id="CHEBI:57692"/>
        <dbReference type="ChEBI" id="CHEBI:74257"/>
        <dbReference type="ChEBI" id="CHEBI:456215"/>
        <dbReference type="EC" id="2.7.1.180"/>
    </reaction>
</comment>
<evidence type="ECO:0000313" key="11">
    <source>
        <dbReference type="EMBL" id="AKJ29635.1"/>
    </source>
</evidence>
<dbReference type="SUPFAM" id="SSF143631">
    <property type="entry name" value="ApbE-like"/>
    <property type="match status" value="1"/>
</dbReference>
<dbReference type="PANTHER" id="PTHR30040">
    <property type="entry name" value="THIAMINE BIOSYNTHESIS LIPOPROTEIN APBE"/>
    <property type="match status" value="1"/>
</dbReference>
<evidence type="ECO:0000313" key="12">
    <source>
        <dbReference type="Proteomes" id="UP000035352"/>
    </source>
</evidence>
<dbReference type="EMBL" id="CP011371">
    <property type="protein sequence ID" value="AKJ29635.1"/>
    <property type="molecule type" value="Genomic_DNA"/>
</dbReference>
<keyword evidence="7" id="KW-0274">FAD</keyword>
<evidence type="ECO:0000256" key="6">
    <source>
        <dbReference type="ARBA" id="ARBA00022723"/>
    </source>
</evidence>
<dbReference type="InterPro" id="IPR003374">
    <property type="entry name" value="ApbE-like_sf"/>
</dbReference>
<dbReference type="PANTHER" id="PTHR30040:SF2">
    <property type="entry name" value="FAD:PROTEIN FMN TRANSFERASE"/>
    <property type="match status" value="1"/>
</dbReference>
<dbReference type="GO" id="GO:0046872">
    <property type="term" value="F:metal ion binding"/>
    <property type="evidence" value="ECO:0007669"/>
    <property type="project" value="UniProtKB-KW"/>
</dbReference>
<dbReference type="KEGG" id="pbh:AAW51_2944"/>
<evidence type="ECO:0000256" key="9">
    <source>
        <dbReference type="ARBA" id="ARBA00031306"/>
    </source>
</evidence>
<evidence type="ECO:0000256" key="1">
    <source>
        <dbReference type="ARBA" id="ARBA00001946"/>
    </source>
</evidence>
<evidence type="ECO:0000256" key="10">
    <source>
        <dbReference type="ARBA" id="ARBA00048540"/>
    </source>
</evidence>
<dbReference type="InterPro" id="IPR024932">
    <property type="entry name" value="ApbE"/>
</dbReference>
<evidence type="ECO:0000256" key="8">
    <source>
        <dbReference type="ARBA" id="ARBA00022842"/>
    </source>
</evidence>
<gene>
    <name evidence="11" type="primary">apbE</name>
    <name evidence="11" type="ORF">AAW51_2944</name>
</gene>
<keyword evidence="5" id="KW-0808">Transferase</keyword>
<reference evidence="11 12" key="1">
    <citation type="submission" date="2015-05" db="EMBL/GenBank/DDBJ databases">
        <authorList>
            <person name="Tang B."/>
            <person name="Yu Y."/>
        </authorList>
    </citation>
    <scope>NUCLEOTIDE SEQUENCE [LARGE SCALE GENOMIC DNA]</scope>
    <source>
        <strain evidence="11 12">DSM 7029</strain>
    </source>
</reference>
<proteinExistence type="predicted"/>
<evidence type="ECO:0000256" key="7">
    <source>
        <dbReference type="ARBA" id="ARBA00022827"/>
    </source>
</evidence>
<dbReference type="GO" id="GO:0016740">
    <property type="term" value="F:transferase activity"/>
    <property type="evidence" value="ECO:0007669"/>
    <property type="project" value="UniProtKB-KW"/>
</dbReference>
<evidence type="ECO:0000256" key="2">
    <source>
        <dbReference type="ARBA" id="ARBA00011955"/>
    </source>
</evidence>
<evidence type="ECO:0000256" key="4">
    <source>
        <dbReference type="ARBA" id="ARBA00022630"/>
    </source>
</evidence>
<dbReference type="EC" id="2.7.1.180" evidence="2"/>
<organism evidence="11 12">
    <name type="scientific">Caldimonas brevitalea</name>
    <dbReference type="NCBI Taxonomy" id="413882"/>
    <lineage>
        <taxon>Bacteria</taxon>
        <taxon>Pseudomonadati</taxon>
        <taxon>Pseudomonadota</taxon>
        <taxon>Betaproteobacteria</taxon>
        <taxon>Burkholderiales</taxon>
        <taxon>Sphaerotilaceae</taxon>
        <taxon>Caldimonas</taxon>
    </lineage>
</organism>
<dbReference type="PATRIC" id="fig|413882.6.peg.3074"/>